<dbReference type="EMBL" id="QGKV02000299">
    <property type="protein sequence ID" value="KAF3594553.1"/>
    <property type="molecule type" value="Genomic_DNA"/>
</dbReference>
<evidence type="ECO:0000313" key="3">
    <source>
        <dbReference type="EMBL" id="KAF3594553.1"/>
    </source>
</evidence>
<feature type="compositionally biased region" description="Basic and acidic residues" evidence="1">
    <location>
        <begin position="61"/>
        <end position="73"/>
    </location>
</feature>
<reference evidence="3" key="2">
    <citation type="submission" date="2019-12" db="EMBL/GenBank/DDBJ databases">
        <authorList>
            <person name="Studholme D.J."/>
            <person name="Sarris P."/>
        </authorList>
    </citation>
    <scope>NUCLEOTIDE SEQUENCE</scope>
    <source>
        <strain evidence="3">PFS-1207/04</strain>
        <tissue evidence="3">Leaf</tissue>
    </source>
</reference>
<feature type="compositionally biased region" description="Basic and acidic residues" evidence="1">
    <location>
        <begin position="17"/>
        <end position="26"/>
    </location>
</feature>
<dbReference type="AlphaFoldDB" id="A0A8S9FQG3"/>
<evidence type="ECO:0000256" key="1">
    <source>
        <dbReference type="SAM" id="MobiDB-lite"/>
    </source>
</evidence>
<gene>
    <name evidence="3" type="ORF">DY000_02022343</name>
    <name evidence="2" type="ORF">F2Q70_00030035</name>
</gene>
<dbReference type="Proteomes" id="UP000266723">
    <property type="component" value="Unassembled WGS sequence"/>
</dbReference>
<sequence>MIDLRKNPRVPIWPQGSKDKFQEEVRTPVQPKAHRGHYNFKNLWVPVKRSPDPKPSGSHTASEDLVKDLRVSDRTFWSKGTSGSQTRCKDPRRASAPPPQPTDSQRTPWASQGLRIRKDLDIKTQIGKKAKRSG</sequence>
<protein>
    <submittedName>
        <fullName evidence="2">Uncharacterized protein</fullName>
    </submittedName>
</protein>
<feature type="region of interest" description="Disordered" evidence="1">
    <location>
        <begin position="1"/>
        <end position="134"/>
    </location>
</feature>
<evidence type="ECO:0000313" key="2">
    <source>
        <dbReference type="EMBL" id="KAF2533002.1"/>
    </source>
</evidence>
<organism evidence="2">
    <name type="scientific">Brassica cretica</name>
    <name type="common">Mustard</name>
    <dbReference type="NCBI Taxonomy" id="69181"/>
    <lineage>
        <taxon>Eukaryota</taxon>
        <taxon>Viridiplantae</taxon>
        <taxon>Streptophyta</taxon>
        <taxon>Embryophyta</taxon>
        <taxon>Tracheophyta</taxon>
        <taxon>Spermatophyta</taxon>
        <taxon>Magnoliopsida</taxon>
        <taxon>eudicotyledons</taxon>
        <taxon>Gunneridae</taxon>
        <taxon>Pentapetalae</taxon>
        <taxon>rosids</taxon>
        <taxon>malvids</taxon>
        <taxon>Brassicales</taxon>
        <taxon>Brassicaceae</taxon>
        <taxon>Brassiceae</taxon>
        <taxon>Brassica</taxon>
    </lineage>
</organism>
<proteinExistence type="predicted"/>
<keyword evidence="4" id="KW-1185">Reference proteome</keyword>
<reference evidence="3 4" key="3">
    <citation type="journal article" date="2020" name="BMC Genomics">
        <title>Intraspecific diversification of the crop wild relative Brassica cretica Lam. using demographic model selection.</title>
        <authorList>
            <person name="Kioukis A."/>
            <person name="Michalopoulou V.A."/>
            <person name="Briers L."/>
            <person name="Pirintsos S."/>
            <person name="Studholme D.J."/>
            <person name="Pavlidis P."/>
            <person name="Sarris P.F."/>
        </authorList>
    </citation>
    <scope>NUCLEOTIDE SEQUENCE [LARGE SCALE GENOMIC DNA]</scope>
    <source>
        <strain evidence="4">cv. PFS-1207/04</strain>
        <strain evidence="3">PFS-1207/04</strain>
    </source>
</reference>
<dbReference type="EMBL" id="QGKY02002305">
    <property type="protein sequence ID" value="KAF2533002.1"/>
    <property type="molecule type" value="Genomic_DNA"/>
</dbReference>
<reference evidence="2" key="1">
    <citation type="submission" date="2019-12" db="EMBL/GenBank/DDBJ databases">
        <title>Genome sequencing and annotation of Brassica cretica.</title>
        <authorList>
            <person name="Studholme D.J."/>
            <person name="Sarris P.F."/>
        </authorList>
    </citation>
    <scope>NUCLEOTIDE SEQUENCE</scope>
    <source>
        <strain evidence="2">PFS-102/07</strain>
        <tissue evidence="2">Leaf</tissue>
    </source>
</reference>
<comment type="caution">
    <text evidence="2">The sequence shown here is derived from an EMBL/GenBank/DDBJ whole genome shotgun (WGS) entry which is preliminary data.</text>
</comment>
<name>A0A8S9FQG3_BRACR</name>
<evidence type="ECO:0000313" key="4">
    <source>
        <dbReference type="Proteomes" id="UP000266723"/>
    </source>
</evidence>
<accession>A0A8S9FQG3</accession>